<dbReference type="Gene3D" id="2.140.10.10">
    <property type="entry name" value="Quinoprotein alcohol dehydrogenase-like superfamily"/>
    <property type="match status" value="1"/>
</dbReference>
<protein>
    <recommendedName>
        <fullName evidence="1">Pyrrolo-quinoline quinone repeat domain-containing protein</fullName>
    </recommendedName>
</protein>
<dbReference type="Pfam" id="PF01011">
    <property type="entry name" value="PQQ"/>
    <property type="match status" value="1"/>
</dbReference>
<dbReference type="Proteomes" id="UP000015531">
    <property type="component" value="Unassembled WGS sequence"/>
</dbReference>
<dbReference type="InterPro" id="IPR002372">
    <property type="entry name" value="PQQ_rpt_dom"/>
</dbReference>
<evidence type="ECO:0000313" key="2">
    <source>
        <dbReference type="EMBL" id="EQB10746.1"/>
    </source>
</evidence>
<dbReference type="InterPro" id="IPR018391">
    <property type="entry name" value="PQQ_b-propeller_rpt"/>
</dbReference>
<dbReference type="SMART" id="SM00564">
    <property type="entry name" value="PQQ"/>
    <property type="match status" value="1"/>
</dbReference>
<dbReference type="eggNOG" id="COG4993">
    <property type="taxonomic scope" value="Bacteria"/>
</dbReference>
<comment type="caution">
    <text evidence="2">The sequence shown here is derived from an EMBL/GenBank/DDBJ whole genome shotgun (WGS) entry which is preliminary data.</text>
</comment>
<keyword evidence="3" id="KW-1185">Reference proteome</keyword>
<dbReference type="SUPFAM" id="SSF50998">
    <property type="entry name" value="Quinoprotein alcohol dehydrogenase-like"/>
    <property type="match status" value="1"/>
</dbReference>
<reference evidence="2 3" key="1">
    <citation type="journal article" date="2013" name="Genome Announc.">
        <title>Draft Genome Sequence of Sphingobium lactosutens Strain DS20T, Isolated from a Hexachlorocyclohexane Dumpsite.</title>
        <authorList>
            <person name="Kumar R."/>
            <person name="Dwivedi V."/>
            <person name="Negi V."/>
            <person name="Khurana J.P."/>
            <person name="Lal R."/>
        </authorList>
    </citation>
    <scope>NUCLEOTIDE SEQUENCE [LARGE SCALE GENOMIC DNA]</scope>
    <source>
        <strain evidence="2 3">DS20</strain>
    </source>
</reference>
<dbReference type="EMBL" id="ATDP01000109">
    <property type="protein sequence ID" value="EQB10746.1"/>
    <property type="molecule type" value="Genomic_DNA"/>
</dbReference>
<feature type="domain" description="Pyrrolo-quinoline quinone repeat" evidence="1">
    <location>
        <begin position="9"/>
        <end position="108"/>
    </location>
</feature>
<gene>
    <name evidence="2" type="ORF">RLDS_25260</name>
</gene>
<sequence>MVRAMTSESAAIDLRSRQIVWQRPMGSIKDSVLPVGIKSPLPMPVGMPTLGGPISTRSGITFYAGTQDFYLRALDTRTGEELWKGRLPVGAQATPMTYVSPKTGKQYVLVSAGGARLSPNRGDYIIAYAVTR</sequence>
<proteinExistence type="predicted"/>
<evidence type="ECO:0000313" key="3">
    <source>
        <dbReference type="Proteomes" id="UP000015531"/>
    </source>
</evidence>
<dbReference type="AlphaFoldDB" id="T0H2Z1"/>
<evidence type="ECO:0000259" key="1">
    <source>
        <dbReference type="Pfam" id="PF01011"/>
    </source>
</evidence>
<dbReference type="InterPro" id="IPR011047">
    <property type="entry name" value="Quinoprotein_ADH-like_sf"/>
</dbReference>
<dbReference type="PATRIC" id="fig|1331060.3.peg.4910"/>
<accession>T0H2Z1</accession>
<organism evidence="2 3">
    <name type="scientific">Sphingobium lactosutens DS20</name>
    <dbReference type="NCBI Taxonomy" id="1331060"/>
    <lineage>
        <taxon>Bacteria</taxon>
        <taxon>Pseudomonadati</taxon>
        <taxon>Pseudomonadota</taxon>
        <taxon>Alphaproteobacteria</taxon>
        <taxon>Sphingomonadales</taxon>
        <taxon>Sphingomonadaceae</taxon>
        <taxon>Sphingobium</taxon>
    </lineage>
</organism>
<name>T0H2Z1_9SPHN</name>